<keyword evidence="3" id="KW-1185">Reference proteome</keyword>
<organism evidence="2 3">
    <name type="scientific">Artemisia annua</name>
    <name type="common">Sweet wormwood</name>
    <dbReference type="NCBI Taxonomy" id="35608"/>
    <lineage>
        <taxon>Eukaryota</taxon>
        <taxon>Viridiplantae</taxon>
        <taxon>Streptophyta</taxon>
        <taxon>Embryophyta</taxon>
        <taxon>Tracheophyta</taxon>
        <taxon>Spermatophyta</taxon>
        <taxon>Magnoliopsida</taxon>
        <taxon>eudicotyledons</taxon>
        <taxon>Gunneridae</taxon>
        <taxon>Pentapetalae</taxon>
        <taxon>asterids</taxon>
        <taxon>campanulids</taxon>
        <taxon>Asterales</taxon>
        <taxon>Asteraceae</taxon>
        <taxon>Asteroideae</taxon>
        <taxon>Anthemideae</taxon>
        <taxon>Artemisiinae</taxon>
        <taxon>Artemisia</taxon>
    </lineage>
</organism>
<evidence type="ECO:0000256" key="1">
    <source>
        <dbReference type="SAM" id="MobiDB-lite"/>
    </source>
</evidence>
<dbReference type="EMBL" id="PKPP01002280">
    <property type="protein sequence ID" value="PWA76334.1"/>
    <property type="molecule type" value="Genomic_DNA"/>
</dbReference>
<comment type="caution">
    <text evidence="2">The sequence shown here is derived from an EMBL/GenBank/DDBJ whole genome shotgun (WGS) entry which is preliminary data.</text>
</comment>
<dbReference type="Proteomes" id="UP000245207">
    <property type="component" value="Unassembled WGS sequence"/>
</dbReference>
<dbReference type="PANTHER" id="PTHR35358">
    <property type="entry name" value="OS06G0711100 PROTEIN"/>
    <property type="match status" value="1"/>
</dbReference>
<protein>
    <submittedName>
        <fullName evidence="2">Phospholipase-like protein</fullName>
    </submittedName>
</protein>
<accession>A0A2U1NS62</accession>
<gene>
    <name evidence="2" type="ORF">CTI12_AA236290</name>
</gene>
<reference evidence="2 3" key="1">
    <citation type="journal article" date="2018" name="Mol. Plant">
        <title>The genome of Artemisia annua provides insight into the evolution of Asteraceae family and artemisinin biosynthesis.</title>
        <authorList>
            <person name="Shen Q."/>
            <person name="Zhang L."/>
            <person name="Liao Z."/>
            <person name="Wang S."/>
            <person name="Yan T."/>
            <person name="Shi P."/>
            <person name="Liu M."/>
            <person name="Fu X."/>
            <person name="Pan Q."/>
            <person name="Wang Y."/>
            <person name="Lv Z."/>
            <person name="Lu X."/>
            <person name="Zhang F."/>
            <person name="Jiang W."/>
            <person name="Ma Y."/>
            <person name="Chen M."/>
            <person name="Hao X."/>
            <person name="Li L."/>
            <person name="Tang Y."/>
            <person name="Lv G."/>
            <person name="Zhou Y."/>
            <person name="Sun X."/>
            <person name="Brodelius P.E."/>
            <person name="Rose J.K.C."/>
            <person name="Tang K."/>
        </authorList>
    </citation>
    <scope>NUCLEOTIDE SEQUENCE [LARGE SCALE GENOMIC DNA]</scope>
    <source>
        <strain evidence="3">cv. Huhao1</strain>
        <tissue evidence="2">Leaf</tissue>
    </source>
</reference>
<dbReference type="OrthoDB" id="1506770at2759"/>
<evidence type="ECO:0000313" key="3">
    <source>
        <dbReference type="Proteomes" id="UP000245207"/>
    </source>
</evidence>
<name>A0A2U1NS62_ARTAN</name>
<dbReference type="PANTHER" id="PTHR35358:SF18">
    <property type="entry name" value="PHOSPHOLIPASE-LIKE PROTEIN-RELATED"/>
    <property type="match status" value="1"/>
</dbReference>
<proteinExistence type="predicted"/>
<evidence type="ECO:0000313" key="2">
    <source>
        <dbReference type="EMBL" id="PWA76334.1"/>
    </source>
</evidence>
<dbReference type="STRING" id="35608.A0A2U1NS62"/>
<feature type="region of interest" description="Disordered" evidence="1">
    <location>
        <begin position="116"/>
        <end position="139"/>
    </location>
</feature>
<dbReference type="AlphaFoldDB" id="A0A2U1NS62"/>
<sequence>MEKIMTMIIEEREELARDLEALLIATPDKIDSPGGRQLGEKVLLNCAAKLQPRLPDMEAKETICCTSETSNLRNDTTHKIKAECLEESIDTVQTLRHCEHATTDRVNFQGRHTEDGKKTISFDDPPMPSQSVAEVNGKRKRNNEQVLPFSSVKTASVRESILEVVCEVVKRIQTNDVATIISDMEEIEMQVLDAEATNMKVAWLRAHLEAIHKRNAAQKTSTSIVKMKANTTLVKRAAKMDMEERWIELLTAQEQFEKAEK</sequence>